<feature type="compositionally biased region" description="Acidic residues" evidence="1">
    <location>
        <begin position="73"/>
        <end position="91"/>
    </location>
</feature>
<evidence type="ECO:0000256" key="1">
    <source>
        <dbReference type="SAM" id="MobiDB-lite"/>
    </source>
</evidence>
<feature type="region of interest" description="Disordered" evidence="1">
    <location>
        <begin position="1"/>
        <end position="41"/>
    </location>
</feature>
<feature type="compositionally biased region" description="Polar residues" evidence="1">
    <location>
        <begin position="11"/>
        <end position="20"/>
    </location>
</feature>
<sequence>MLKGPTDTIGGPSNNAQSGKAHSDSGEDTGPEALKAMDGRLMKVEEAVKDAVKDLKKTVSSLSSGDNPSEENKESDEEDDVYKASEEEDGGDKESKESKEEDDVNNYIRDVTNEVQKEHGDVDDNMDEDAAHMIGHAEKHEKAEAEKAEKAKKKKKRGRIDDGKEAEPSKKTKGLGKVWSPVIQEAWVLGGEGSGGGGIRGGGGIGGGGGSRARGSRGRDSMKEE</sequence>
<feature type="compositionally biased region" description="Basic and acidic residues" evidence="1">
    <location>
        <begin position="129"/>
        <end position="149"/>
    </location>
</feature>
<comment type="caution">
    <text evidence="2">The sequence shown here is derived from an EMBL/GenBank/DDBJ whole genome shotgun (WGS) entry which is preliminary data.</text>
</comment>
<gene>
    <name evidence="2" type="ORF">ERUC_LOCUS26403</name>
</gene>
<dbReference type="Proteomes" id="UP001642260">
    <property type="component" value="Unassembled WGS sequence"/>
</dbReference>
<feature type="compositionally biased region" description="Gly residues" evidence="1">
    <location>
        <begin position="190"/>
        <end position="212"/>
    </location>
</feature>
<dbReference type="EMBL" id="CAKOAT010290710">
    <property type="protein sequence ID" value="CAH8360647.1"/>
    <property type="molecule type" value="Genomic_DNA"/>
</dbReference>
<keyword evidence="3" id="KW-1185">Reference proteome</keyword>
<feature type="region of interest" description="Disordered" evidence="1">
    <location>
        <begin position="56"/>
        <end position="225"/>
    </location>
</feature>
<reference evidence="2 3" key="1">
    <citation type="submission" date="2022-03" db="EMBL/GenBank/DDBJ databases">
        <authorList>
            <person name="Macdonald S."/>
            <person name="Ahmed S."/>
            <person name="Newling K."/>
        </authorList>
    </citation>
    <scope>NUCLEOTIDE SEQUENCE [LARGE SCALE GENOMIC DNA]</scope>
</reference>
<name>A0ABC8KRL2_ERUVS</name>
<protein>
    <submittedName>
        <fullName evidence="2">Uncharacterized protein</fullName>
    </submittedName>
</protein>
<feature type="compositionally biased region" description="Basic and acidic residues" evidence="1">
    <location>
        <begin position="159"/>
        <end position="170"/>
    </location>
</feature>
<accession>A0ABC8KRL2</accession>
<organism evidence="2 3">
    <name type="scientific">Eruca vesicaria subsp. sativa</name>
    <name type="common">Garden rocket</name>
    <name type="synonym">Eruca sativa</name>
    <dbReference type="NCBI Taxonomy" id="29727"/>
    <lineage>
        <taxon>Eukaryota</taxon>
        <taxon>Viridiplantae</taxon>
        <taxon>Streptophyta</taxon>
        <taxon>Embryophyta</taxon>
        <taxon>Tracheophyta</taxon>
        <taxon>Spermatophyta</taxon>
        <taxon>Magnoliopsida</taxon>
        <taxon>eudicotyledons</taxon>
        <taxon>Gunneridae</taxon>
        <taxon>Pentapetalae</taxon>
        <taxon>rosids</taxon>
        <taxon>malvids</taxon>
        <taxon>Brassicales</taxon>
        <taxon>Brassicaceae</taxon>
        <taxon>Brassiceae</taxon>
        <taxon>Eruca</taxon>
    </lineage>
</organism>
<dbReference type="AlphaFoldDB" id="A0ABC8KRL2"/>
<evidence type="ECO:0000313" key="2">
    <source>
        <dbReference type="EMBL" id="CAH8360647.1"/>
    </source>
</evidence>
<proteinExistence type="predicted"/>
<evidence type="ECO:0000313" key="3">
    <source>
        <dbReference type="Proteomes" id="UP001642260"/>
    </source>
</evidence>
<feature type="compositionally biased region" description="Basic and acidic residues" evidence="1">
    <location>
        <begin position="111"/>
        <end position="122"/>
    </location>
</feature>